<gene>
    <name evidence="1" type="ORF">SAMN04488121_109280</name>
</gene>
<protein>
    <submittedName>
        <fullName evidence="1">Uncharacterized protein</fullName>
    </submittedName>
</protein>
<accession>A0A1G8AJ53</accession>
<dbReference type="EMBL" id="FNBN01000009">
    <property type="protein sequence ID" value="SDH20971.1"/>
    <property type="molecule type" value="Genomic_DNA"/>
</dbReference>
<reference evidence="1 2" key="1">
    <citation type="submission" date="2016-10" db="EMBL/GenBank/DDBJ databases">
        <authorList>
            <person name="de Groot N.N."/>
        </authorList>
    </citation>
    <scope>NUCLEOTIDE SEQUENCE [LARGE SCALE GENOMIC DNA]</scope>
    <source>
        <strain evidence="1 2">DSM 527</strain>
    </source>
</reference>
<evidence type="ECO:0000313" key="1">
    <source>
        <dbReference type="EMBL" id="SDH20971.1"/>
    </source>
</evidence>
<dbReference type="STRING" id="104663.SAMN04488121_109280"/>
<name>A0A1G8AJ53_CHIFI</name>
<dbReference type="Proteomes" id="UP000199045">
    <property type="component" value="Unassembled WGS sequence"/>
</dbReference>
<sequence>MKYEQTAPANISEQEKIYRTLISNDPVLSYFLATGSIPPNARFVKEAAYTDVLFLAFISPYFKEVYVQAICNSFTLKDMNLMSDVAANPILLNAGHRMQAFDEILVYLEEMKTKLAAMHHKLQMYEPLEFTDLLAYTDASIISNMNYLPVEFLEFRSSYAGWVVKTIKLLVNRDLQTSLTMVCNLCELTVDMPTLKDVHALCTLIHDADNEQKAMECDRERLARFISDLGRRHRRDPWPF</sequence>
<evidence type="ECO:0000313" key="2">
    <source>
        <dbReference type="Proteomes" id="UP000199045"/>
    </source>
</evidence>
<proteinExistence type="predicted"/>
<dbReference type="RefSeq" id="WP_089837173.1">
    <property type="nucleotide sequence ID" value="NZ_FNBN01000009.1"/>
</dbReference>
<organism evidence="1 2">
    <name type="scientific">Chitinophaga filiformis</name>
    <name type="common">Myxococcus filiformis</name>
    <name type="synonym">Flexibacter filiformis</name>
    <dbReference type="NCBI Taxonomy" id="104663"/>
    <lineage>
        <taxon>Bacteria</taxon>
        <taxon>Pseudomonadati</taxon>
        <taxon>Bacteroidota</taxon>
        <taxon>Chitinophagia</taxon>
        <taxon>Chitinophagales</taxon>
        <taxon>Chitinophagaceae</taxon>
        <taxon>Chitinophaga</taxon>
    </lineage>
</organism>
<dbReference type="OrthoDB" id="646312at2"/>
<dbReference type="AlphaFoldDB" id="A0A1G8AJ53"/>